<dbReference type="AlphaFoldDB" id="A0ABD1YTM1"/>
<keyword evidence="2" id="KW-0813">Transport</keyword>
<protein>
    <recommendedName>
        <fullName evidence="8">Major facilitator superfamily (MFS) profile domain-containing protein</fullName>
    </recommendedName>
</protein>
<keyword evidence="3 7" id="KW-0812">Transmembrane</keyword>
<name>A0ABD1YTM1_9MARC</name>
<dbReference type="PANTHER" id="PTHR23505">
    <property type="entry name" value="SPINSTER"/>
    <property type="match status" value="1"/>
</dbReference>
<dbReference type="InterPro" id="IPR036259">
    <property type="entry name" value="MFS_trans_sf"/>
</dbReference>
<dbReference type="EMBL" id="JBHFFA010000003">
    <property type="protein sequence ID" value="KAL2633936.1"/>
    <property type="molecule type" value="Genomic_DNA"/>
</dbReference>
<organism evidence="9 10">
    <name type="scientific">Riccia fluitans</name>
    <dbReference type="NCBI Taxonomy" id="41844"/>
    <lineage>
        <taxon>Eukaryota</taxon>
        <taxon>Viridiplantae</taxon>
        <taxon>Streptophyta</taxon>
        <taxon>Embryophyta</taxon>
        <taxon>Marchantiophyta</taxon>
        <taxon>Marchantiopsida</taxon>
        <taxon>Marchantiidae</taxon>
        <taxon>Marchantiales</taxon>
        <taxon>Ricciaceae</taxon>
        <taxon>Riccia</taxon>
    </lineage>
</organism>
<dbReference type="PANTHER" id="PTHR23505:SF87">
    <property type="entry name" value="MAJOR FACILITATOR SUPERFAMILY (MFS) PROFILE DOMAIN-CONTAINING PROTEIN"/>
    <property type="match status" value="1"/>
</dbReference>
<dbReference type="PROSITE" id="PS50850">
    <property type="entry name" value="MFS"/>
    <property type="match status" value="1"/>
</dbReference>
<keyword evidence="4 7" id="KW-1133">Transmembrane helix</keyword>
<keyword evidence="10" id="KW-1185">Reference proteome</keyword>
<feature type="domain" description="Major facilitator superfamily (MFS) profile" evidence="8">
    <location>
        <begin position="8"/>
        <end position="441"/>
    </location>
</feature>
<evidence type="ECO:0000256" key="2">
    <source>
        <dbReference type="ARBA" id="ARBA00022448"/>
    </source>
</evidence>
<evidence type="ECO:0000256" key="7">
    <source>
        <dbReference type="SAM" id="Phobius"/>
    </source>
</evidence>
<dbReference type="Gene3D" id="1.20.1250.20">
    <property type="entry name" value="MFS general substrate transporter like domains"/>
    <property type="match status" value="1"/>
</dbReference>
<dbReference type="SUPFAM" id="SSF103473">
    <property type="entry name" value="MFS general substrate transporter"/>
    <property type="match status" value="1"/>
</dbReference>
<evidence type="ECO:0000313" key="10">
    <source>
        <dbReference type="Proteomes" id="UP001605036"/>
    </source>
</evidence>
<feature type="transmembrane region" description="Helical" evidence="7">
    <location>
        <begin position="132"/>
        <end position="153"/>
    </location>
</feature>
<dbReference type="InterPro" id="IPR011701">
    <property type="entry name" value="MFS"/>
</dbReference>
<evidence type="ECO:0000256" key="3">
    <source>
        <dbReference type="ARBA" id="ARBA00022692"/>
    </source>
</evidence>
<reference evidence="9 10" key="1">
    <citation type="submission" date="2024-09" db="EMBL/GenBank/DDBJ databases">
        <title>Chromosome-scale assembly of Riccia fluitans.</title>
        <authorList>
            <person name="Paukszto L."/>
            <person name="Sawicki J."/>
            <person name="Karawczyk K."/>
            <person name="Piernik-Szablinska J."/>
            <person name="Szczecinska M."/>
            <person name="Mazdziarz M."/>
        </authorList>
    </citation>
    <scope>NUCLEOTIDE SEQUENCE [LARGE SCALE GENOMIC DNA]</scope>
    <source>
        <strain evidence="9">Rf_01</strain>
        <tissue evidence="9">Aerial parts of the thallus</tissue>
    </source>
</reference>
<gene>
    <name evidence="9" type="ORF">R1flu_005415</name>
</gene>
<feature type="transmembrane region" description="Helical" evidence="7">
    <location>
        <begin position="328"/>
        <end position="347"/>
    </location>
</feature>
<proteinExistence type="inferred from homology"/>
<evidence type="ECO:0000259" key="8">
    <source>
        <dbReference type="PROSITE" id="PS50850"/>
    </source>
</evidence>
<dbReference type="Pfam" id="PF07690">
    <property type="entry name" value="MFS_1"/>
    <property type="match status" value="1"/>
</dbReference>
<comment type="caution">
    <text evidence="9">The sequence shown here is derived from an EMBL/GenBank/DDBJ whole genome shotgun (WGS) entry which is preliminary data.</text>
</comment>
<evidence type="ECO:0000256" key="5">
    <source>
        <dbReference type="ARBA" id="ARBA00023136"/>
    </source>
</evidence>
<evidence type="ECO:0000256" key="4">
    <source>
        <dbReference type="ARBA" id="ARBA00022989"/>
    </source>
</evidence>
<dbReference type="InterPro" id="IPR020846">
    <property type="entry name" value="MFS_dom"/>
</dbReference>
<feature type="transmembrane region" description="Helical" evidence="7">
    <location>
        <begin position="46"/>
        <end position="67"/>
    </location>
</feature>
<feature type="transmembrane region" description="Helical" evidence="7">
    <location>
        <begin position="267"/>
        <end position="289"/>
    </location>
</feature>
<keyword evidence="5 7" id="KW-0472">Membrane</keyword>
<feature type="transmembrane region" description="Helical" evidence="7">
    <location>
        <begin position="98"/>
        <end position="120"/>
    </location>
</feature>
<comment type="similarity">
    <text evidence="6">Belongs to the major facilitator superfamily. Spinster (TC 2.A.1.49) family.</text>
</comment>
<feature type="transmembrane region" description="Helical" evidence="7">
    <location>
        <begin position="165"/>
        <end position="186"/>
    </location>
</feature>
<accession>A0ABD1YTM1</accession>
<dbReference type="Proteomes" id="UP001605036">
    <property type="component" value="Unassembled WGS sequence"/>
</dbReference>
<dbReference type="GO" id="GO:0016020">
    <property type="term" value="C:membrane"/>
    <property type="evidence" value="ECO:0007669"/>
    <property type="project" value="UniProtKB-SubCell"/>
</dbReference>
<feature type="transmembrane region" description="Helical" evidence="7">
    <location>
        <begin position="418"/>
        <end position="436"/>
    </location>
</feature>
<feature type="transmembrane region" description="Helical" evidence="7">
    <location>
        <begin position="74"/>
        <end position="92"/>
    </location>
</feature>
<evidence type="ECO:0000256" key="1">
    <source>
        <dbReference type="ARBA" id="ARBA00004141"/>
    </source>
</evidence>
<evidence type="ECO:0000256" key="6">
    <source>
        <dbReference type="ARBA" id="ARBA00024338"/>
    </source>
</evidence>
<dbReference type="InterPro" id="IPR044770">
    <property type="entry name" value="MFS_spinster-like"/>
</dbReference>
<evidence type="ECO:0000313" key="9">
    <source>
        <dbReference type="EMBL" id="KAL2633936.1"/>
    </source>
</evidence>
<comment type="subcellular location">
    <subcellularLocation>
        <location evidence="1">Membrane</location>
        <topology evidence="1">Multi-pass membrane protein</topology>
    </subcellularLocation>
</comment>
<sequence>MTGVEKASMLLLNLAAVVERANQALLPAASAEIATDFGVGLATLEWTMFAGALVQAMAAPFSAYLSLRHNRFQIIAGGAIFWAIATASVGISTSYWQAAIATCVNGVGVAIAGPAILSLVADLSKNEARGVAFGWLYGVGQMGAILVHVLLTLTGSHTVMGLRSWRATLICIALSSILIGVAFLTLGNDPRAYLAYSPTGENVYPKAIDSGGAEAHVEEFIQGSKLVLKVTTFQILVIQGILGRLPWSATVFLKQWLILVGFDHSAASYMVSFMFIGSACGSLAGGWVGDKAAIWSHNGRIICAQFSMGLVIPLSAVLVLGLREDTEFLWTYGSVIFFLGFFIAWILPATSWPIFAEVVPEELRTTAFAVDLAVEKLVSAFPAPFIAVEATRLFGHREMKAAVEEQVKSDSSTLGKDFFACVSVSSVLSILIMFRLCSIYPKDREQAKNLKALAAEIRALEMVENWNDEEEDKVWDGGWENLGEDDDDVELTSLLNTERERIHDQDIT</sequence>
<feature type="transmembrane region" description="Helical" evidence="7">
    <location>
        <begin position="301"/>
        <end position="322"/>
    </location>
</feature>